<evidence type="ECO:0000256" key="1">
    <source>
        <dbReference type="ARBA" id="ARBA00023125"/>
    </source>
</evidence>
<dbReference type="AlphaFoldDB" id="A0A6S4TU69"/>
<feature type="compositionally biased region" description="Acidic residues" evidence="3">
    <location>
        <begin position="557"/>
        <end position="571"/>
    </location>
</feature>
<dbReference type="PANTHER" id="PTHR30461:SF2">
    <property type="entry name" value="SERINE RECOMBINASE PINE-RELATED"/>
    <property type="match status" value="1"/>
</dbReference>
<evidence type="ECO:0000256" key="2">
    <source>
        <dbReference type="ARBA" id="ARBA00023172"/>
    </source>
</evidence>
<dbReference type="InterPro" id="IPR006119">
    <property type="entry name" value="Resolv_N"/>
</dbReference>
<organism evidence="5 6">
    <name type="scientific">Aeromonas caviae</name>
    <name type="common">Aeromonas punctata</name>
    <dbReference type="NCBI Taxonomy" id="648"/>
    <lineage>
        <taxon>Bacteria</taxon>
        <taxon>Pseudomonadati</taxon>
        <taxon>Pseudomonadota</taxon>
        <taxon>Gammaproteobacteria</taxon>
        <taxon>Aeromonadales</taxon>
        <taxon>Aeromonadaceae</taxon>
        <taxon>Aeromonas</taxon>
    </lineage>
</organism>
<dbReference type="GO" id="GO:0000150">
    <property type="term" value="F:DNA strand exchange activity"/>
    <property type="evidence" value="ECO:0007669"/>
    <property type="project" value="InterPro"/>
</dbReference>
<keyword evidence="1" id="KW-0238">DNA-binding</keyword>
<dbReference type="EMBL" id="AP021927">
    <property type="protein sequence ID" value="BBQ32325.1"/>
    <property type="molecule type" value="Genomic_DNA"/>
</dbReference>
<feature type="domain" description="Recombinase" evidence="4">
    <location>
        <begin position="181"/>
        <end position="296"/>
    </location>
</feature>
<dbReference type="CDD" id="cd00338">
    <property type="entry name" value="Ser_Recombinase"/>
    <property type="match status" value="1"/>
</dbReference>
<dbReference type="SMART" id="SM00857">
    <property type="entry name" value="Resolvase"/>
    <property type="match status" value="1"/>
</dbReference>
<sequence>MGRLPKAYSYIRFSTPKQAQGDSYRRQIQQAIDYCAKHNLELDEKAIEDFGVSGFRGSNWTDGALGRFIEAVKSGAIAKGSYLLVESMDRLSRQTVLKAFSQFIEILNAGIAVVTLSDGEIFRATDDGNNFDFAKLIISIVYMARANDESEMKSRRSRAAWSNGRKEARESNKVMTNSRLPTWLTREGERIVPIPERAAIVNEMFEMAKSGCGYEQIAKAFLEKGYKTFGKEADWRPAGIQAVIKSQAVIGVFQPHVIENGERVPDGEPILGYYPTIVSPALFEEVQHLIGTRSKHSGSYRKGTYSNLFSGVLRCQCGELLRYHNKGKAGNPRNYLVCPKQNITGCNLPNMLYDKVEPQLLQAVSLLSAVMGQRGAASEKTLALKDELAILQRKLELEAKKRNKAAQSMLELDDDAVFRELFTQCKANCQALEVQIHQLEDDITGRELSEKTLGKMIVPDDLNNTEQRQQFNSQLKAAVKEISIISTGDSVAAVFKDLDGQFMLEQAFKPKLAGSSIRDISGEELLRTTAEAPYIDADWVKAESNEFESIHHKSDSEFDDDFEDLSSEASK</sequence>
<feature type="region of interest" description="Disordered" evidence="3">
    <location>
        <begin position="550"/>
        <end position="571"/>
    </location>
</feature>
<dbReference type="Pfam" id="PF07508">
    <property type="entry name" value="Recombinase"/>
    <property type="match status" value="1"/>
</dbReference>
<dbReference type="Proteomes" id="UP000515756">
    <property type="component" value="Chromosome"/>
</dbReference>
<dbReference type="InterPro" id="IPR036162">
    <property type="entry name" value="Resolvase-like_N_sf"/>
</dbReference>
<evidence type="ECO:0000259" key="4">
    <source>
        <dbReference type="PROSITE" id="PS51737"/>
    </source>
</evidence>
<dbReference type="RefSeq" id="WP_182935467.1">
    <property type="nucleotide sequence ID" value="NZ_AP021927.1"/>
</dbReference>
<evidence type="ECO:0000256" key="3">
    <source>
        <dbReference type="SAM" id="MobiDB-lite"/>
    </source>
</evidence>
<reference evidence="5 6" key="1">
    <citation type="submission" date="2019-12" db="EMBL/GenBank/DDBJ databases">
        <title>complete genome sequences of Aeromonas caviae str. WP2-W18-ESBL-01 isolated from wastewater treatment plant effluent.</title>
        <authorList>
            <person name="Sekizuka T."/>
            <person name="Itokawa K."/>
            <person name="Yatsu K."/>
            <person name="Inamine Y."/>
            <person name="Kuroda M."/>
        </authorList>
    </citation>
    <scope>NUCLEOTIDE SEQUENCE [LARGE SCALE GENOMIC DNA]</scope>
    <source>
        <strain evidence="5 6">WP2-W18-ESBL-01</strain>
    </source>
</reference>
<dbReference type="Gene3D" id="3.40.50.1390">
    <property type="entry name" value="Resolvase, N-terminal catalytic domain"/>
    <property type="match status" value="1"/>
</dbReference>
<dbReference type="Pfam" id="PF13408">
    <property type="entry name" value="Zn_ribbon_recom"/>
    <property type="match status" value="1"/>
</dbReference>
<dbReference type="PROSITE" id="PS51737">
    <property type="entry name" value="RECOMBINASE_DNA_BIND"/>
    <property type="match status" value="1"/>
</dbReference>
<gene>
    <name evidence="5" type="ORF">WP2W18E01_39070</name>
</gene>
<dbReference type="GO" id="GO:0003677">
    <property type="term" value="F:DNA binding"/>
    <property type="evidence" value="ECO:0007669"/>
    <property type="project" value="UniProtKB-KW"/>
</dbReference>
<dbReference type="InterPro" id="IPR038109">
    <property type="entry name" value="DNA_bind_recomb_sf"/>
</dbReference>
<accession>A0A6S4TU69</accession>
<dbReference type="InterPro" id="IPR050639">
    <property type="entry name" value="SSR_resolvase"/>
</dbReference>
<name>A0A6S4TU69_AERCA</name>
<dbReference type="SUPFAM" id="SSF53041">
    <property type="entry name" value="Resolvase-like"/>
    <property type="match status" value="1"/>
</dbReference>
<dbReference type="Pfam" id="PF00239">
    <property type="entry name" value="Resolvase"/>
    <property type="match status" value="1"/>
</dbReference>
<evidence type="ECO:0000313" key="6">
    <source>
        <dbReference type="Proteomes" id="UP000515756"/>
    </source>
</evidence>
<dbReference type="InterPro" id="IPR025827">
    <property type="entry name" value="Zn_ribbon_recom_dom"/>
</dbReference>
<dbReference type="Gene3D" id="3.90.1750.20">
    <property type="entry name" value="Putative Large Serine Recombinase, Chain B, Domain 2"/>
    <property type="match status" value="1"/>
</dbReference>
<proteinExistence type="predicted"/>
<evidence type="ECO:0000313" key="5">
    <source>
        <dbReference type="EMBL" id="BBQ32325.1"/>
    </source>
</evidence>
<protein>
    <submittedName>
        <fullName evidence="5">Site-specific recombinase</fullName>
    </submittedName>
</protein>
<keyword evidence="2" id="KW-0233">DNA recombination</keyword>
<dbReference type="PANTHER" id="PTHR30461">
    <property type="entry name" value="DNA-INVERTASE FROM LAMBDOID PROPHAGE"/>
    <property type="match status" value="1"/>
</dbReference>
<dbReference type="InterPro" id="IPR011109">
    <property type="entry name" value="DNA_bind_recombinase_dom"/>
</dbReference>